<proteinExistence type="inferred from homology"/>
<sequence length="353" mass="39043">MSDYPYSLPTHEPQPEENQEQATPAAAAVAGEAPLISYALESFSLNKRYPHRTENALTDLNLQIPEGQVYGLIGANGAGKTTFLKICATLLAPTSGDVKIMGISIKREPDKVRRLIGYVPDEFGLYTEMQVGEYLEFFASCYGLHGKKRTRLVNELLQLVDLADKRKEPLLGMSRGMKQRLCLAHSLLHDPKVLLLDEPASGVDPRARFELRELVRELSRMGKTVVVSSHVLADLEDVCHSIAIIQRGKVVANGTTPEVADSFGGSALRTVTLRVLTRLDLLRAQEAAHNFMQTVSESIVVDEEARRLEVDIEGNEASCADFLSYLNRVGVNVASFGQKAARLEEYFLREESI</sequence>
<evidence type="ECO:0000313" key="7">
    <source>
        <dbReference type="EMBL" id="NWJ47172.1"/>
    </source>
</evidence>
<evidence type="ECO:0000256" key="2">
    <source>
        <dbReference type="ARBA" id="ARBA00022448"/>
    </source>
</evidence>
<evidence type="ECO:0000256" key="5">
    <source>
        <dbReference type="SAM" id="MobiDB-lite"/>
    </source>
</evidence>
<comment type="similarity">
    <text evidence="1">Belongs to the ABC transporter superfamily.</text>
</comment>
<evidence type="ECO:0000313" key="10">
    <source>
        <dbReference type="Proteomes" id="UP001431572"/>
    </source>
</evidence>
<feature type="domain" description="ABC transporter" evidence="6">
    <location>
        <begin position="40"/>
        <end position="272"/>
    </location>
</feature>
<gene>
    <name evidence="7" type="ORF">HXX08_15025</name>
    <name evidence="8" type="ORF">OZ401_002676</name>
</gene>
<dbReference type="EMBL" id="JACATZ010000003">
    <property type="protein sequence ID" value="NWJ47172.1"/>
    <property type="molecule type" value="Genomic_DNA"/>
</dbReference>
<reference evidence="7 9" key="1">
    <citation type="submission" date="2020-06" db="EMBL/GenBank/DDBJ databases">
        <title>Anoxygenic phototrophic Chloroflexota member uses a Type I reaction center.</title>
        <authorList>
            <person name="Tsuji J.M."/>
            <person name="Shaw N.A."/>
            <person name="Nagashima S."/>
            <person name="Venkiteswaran J."/>
            <person name="Schiff S.L."/>
            <person name="Hanada S."/>
            <person name="Tank M."/>
            <person name="Neufeld J.D."/>
        </authorList>
    </citation>
    <scope>NUCLEOTIDE SEQUENCE [LARGE SCALE GENOMIC DNA]</scope>
    <source>
        <strain evidence="7">L227-S17</strain>
    </source>
</reference>
<organism evidence="7 9">
    <name type="scientific">Candidatus Chlorohelix allophototropha</name>
    <dbReference type="NCBI Taxonomy" id="3003348"/>
    <lineage>
        <taxon>Bacteria</taxon>
        <taxon>Bacillati</taxon>
        <taxon>Chloroflexota</taxon>
        <taxon>Chloroflexia</taxon>
        <taxon>Candidatus Chloroheliales</taxon>
        <taxon>Candidatus Chloroheliaceae</taxon>
        <taxon>Candidatus Chlorohelix</taxon>
    </lineage>
</organism>
<keyword evidence="3" id="KW-0547">Nucleotide-binding</keyword>
<dbReference type="Proteomes" id="UP001431572">
    <property type="component" value="Chromosome 2"/>
</dbReference>
<dbReference type="AlphaFoldDB" id="A0A8T7M597"/>
<dbReference type="InterPro" id="IPR003593">
    <property type="entry name" value="AAA+_ATPase"/>
</dbReference>
<keyword evidence="2" id="KW-0813">Transport</keyword>
<evidence type="ECO:0000259" key="6">
    <source>
        <dbReference type="PROSITE" id="PS50893"/>
    </source>
</evidence>
<dbReference type="Pfam" id="PF00005">
    <property type="entry name" value="ABC_tran"/>
    <property type="match status" value="1"/>
</dbReference>
<evidence type="ECO:0000256" key="4">
    <source>
        <dbReference type="ARBA" id="ARBA00022840"/>
    </source>
</evidence>
<dbReference type="Proteomes" id="UP000521676">
    <property type="component" value="Unassembled WGS sequence"/>
</dbReference>
<name>A0A8T7M597_9CHLR</name>
<protein>
    <submittedName>
        <fullName evidence="7">ABC transporter ATP-binding protein</fullName>
    </submittedName>
</protein>
<dbReference type="InterPro" id="IPR027417">
    <property type="entry name" value="P-loop_NTPase"/>
</dbReference>
<dbReference type="PANTHER" id="PTHR43335">
    <property type="entry name" value="ABC TRANSPORTER, ATP-BINDING PROTEIN"/>
    <property type="match status" value="1"/>
</dbReference>
<dbReference type="GO" id="GO:0005524">
    <property type="term" value="F:ATP binding"/>
    <property type="evidence" value="ECO:0007669"/>
    <property type="project" value="UniProtKB-KW"/>
</dbReference>
<evidence type="ECO:0000313" key="9">
    <source>
        <dbReference type="Proteomes" id="UP000521676"/>
    </source>
</evidence>
<dbReference type="EMBL" id="CP128400">
    <property type="protein sequence ID" value="WJW69083.1"/>
    <property type="molecule type" value="Genomic_DNA"/>
</dbReference>
<dbReference type="CDD" id="cd03230">
    <property type="entry name" value="ABC_DR_subfamily_A"/>
    <property type="match status" value="1"/>
</dbReference>
<dbReference type="PROSITE" id="PS50893">
    <property type="entry name" value="ABC_TRANSPORTER_2"/>
    <property type="match status" value="1"/>
</dbReference>
<dbReference type="GO" id="GO:0016887">
    <property type="term" value="F:ATP hydrolysis activity"/>
    <property type="evidence" value="ECO:0007669"/>
    <property type="project" value="InterPro"/>
</dbReference>
<dbReference type="SMART" id="SM00382">
    <property type="entry name" value="AAA"/>
    <property type="match status" value="1"/>
</dbReference>
<dbReference type="Gene3D" id="3.40.50.300">
    <property type="entry name" value="P-loop containing nucleotide triphosphate hydrolases"/>
    <property type="match status" value="1"/>
</dbReference>
<dbReference type="InterPro" id="IPR003439">
    <property type="entry name" value="ABC_transporter-like_ATP-bd"/>
</dbReference>
<dbReference type="SUPFAM" id="SSF52540">
    <property type="entry name" value="P-loop containing nucleoside triphosphate hydrolases"/>
    <property type="match status" value="1"/>
</dbReference>
<dbReference type="PANTHER" id="PTHR43335:SF3">
    <property type="entry name" value="ABC TRANSPORTER"/>
    <property type="match status" value="1"/>
</dbReference>
<keyword evidence="10" id="KW-1185">Reference proteome</keyword>
<reference evidence="8" key="2">
    <citation type="journal article" date="2024" name="Nature">
        <title>Anoxygenic phototroph of the Chloroflexota uses a type I reaction centre.</title>
        <authorList>
            <person name="Tsuji J.M."/>
            <person name="Shaw N.A."/>
            <person name="Nagashima S."/>
            <person name="Venkiteswaran J.J."/>
            <person name="Schiff S.L."/>
            <person name="Watanabe T."/>
            <person name="Fukui M."/>
            <person name="Hanada S."/>
            <person name="Tank M."/>
            <person name="Neufeld J.D."/>
        </authorList>
    </citation>
    <scope>NUCLEOTIDE SEQUENCE</scope>
    <source>
        <strain evidence="8">L227-S17</strain>
    </source>
</reference>
<feature type="region of interest" description="Disordered" evidence="5">
    <location>
        <begin position="1"/>
        <end position="24"/>
    </location>
</feature>
<evidence type="ECO:0000256" key="3">
    <source>
        <dbReference type="ARBA" id="ARBA00022741"/>
    </source>
</evidence>
<dbReference type="RefSeq" id="WP_341470974.1">
    <property type="nucleotide sequence ID" value="NZ_CP128400.1"/>
</dbReference>
<accession>A0A8T7M597</accession>
<keyword evidence="4 7" id="KW-0067">ATP-binding</keyword>
<evidence type="ECO:0000313" key="8">
    <source>
        <dbReference type="EMBL" id="WJW69083.1"/>
    </source>
</evidence>
<evidence type="ECO:0000256" key="1">
    <source>
        <dbReference type="ARBA" id="ARBA00005417"/>
    </source>
</evidence>